<sequence length="236" mass="26013">MGRGPGGRPVNTDEEFKNALLPGLGGENTDESPEELAAELMKLYPNDQSVGIPSLETWPHVIQPGDSFAQQLGAQFRRVSSVFGDHFMHYARRRANLVWTDKNLPSYAYRFNVIPNGIPEFLGSLHFQEVAFVFLNLNGDGYAVNPFGQGNETYTTQARELSKAMGSAWVNFITGLDPNGAEGLPNGIIWPAYSASGKIGQDLVWDLGEKSVAESDDWRQEAMAWFIDHALSVFGD</sequence>
<proteinExistence type="predicted"/>
<keyword evidence="3" id="KW-1185">Reference proteome</keyword>
<dbReference type="InterPro" id="IPR029058">
    <property type="entry name" value="AB_hydrolase_fold"/>
</dbReference>
<dbReference type="SUPFAM" id="SSF53474">
    <property type="entry name" value="alpha/beta-Hydrolases"/>
    <property type="match status" value="1"/>
</dbReference>
<dbReference type="EMBL" id="JAPDFR010000001">
    <property type="protein sequence ID" value="KAK0392715.1"/>
    <property type="molecule type" value="Genomic_DNA"/>
</dbReference>
<name>A0AA39GSE3_SARSR</name>
<reference evidence="2" key="1">
    <citation type="submission" date="2022-10" db="EMBL/GenBank/DDBJ databases">
        <title>Determination and structural analysis of whole genome sequence of Sarocladium strictum F4-1.</title>
        <authorList>
            <person name="Hu L."/>
            <person name="Jiang Y."/>
        </authorList>
    </citation>
    <scope>NUCLEOTIDE SEQUENCE</scope>
    <source>
        <strain evidence="2">F4-1</strain>
    </source>
</reference>
<dbReference type="Proteomes" id="UP001175261">
    <property type="component" value="Unassembled WGS sequence"/>
</dbReference>
<protein>
    <recommendedName>
        <fullName evidence="1">Carboxylesterase type B domain-containing protein</fullName>
    </recommendedName>
</protein>
<dbReference type="InterPro" id="IPR002018">
    <property type="entry name" value="CarbesteraseB"/>
</dbReference>
<evidence type="ECO:0000313" key="3">
    <source>
        <dbReference type="Proteomes" id="UP001175261"/>
    </source>
</evidence>
<evidence type="ECO:0000259" key="1">
    <source>
        <dbReference type="Pfam" id="PF00135"/>
    </source>
</evidence>
<dbReference type="Gene3D" id="3.40.50.1820">
    <property type="entry name" value="alpha/beta hydrolase"/>
    <property type="match status" value="1"/>
</dbReference>
<gene>
    <name evidence="2" type="ORF">NLU13_2210</name>
</gene>
<dbReference type="Pfam" id="PF00135">
    <property type="entry name" value="COesterase"/>
    <property type="match status" value="1"/>
</dbReference>
<dbReference type="AlphaFoldDB" id="A0AA39GSE3"/>
<organism evidence="2 3">
    <name type="scientific">Sarocladium strictum</name>
    <name type="common">Black bundle disease fungus</name>
    <name type="synonym">Acremonium strictum</name>
    <dbReference type="NCBI Taxonomy" id="5046"/>
    <lineage>
        <taxon>Eukaryota</taxon>
        <taxon>Fungi</taxon>
        <taxon>Dikarya</taxon>
        <taxon>Ascomycota</taxon>
        <taxon>Pezizomycotina</taxon>
        <taxon>Sordariomycetes</taxon>
        <taxon>Hypocreomycetidae</taxon>
        <taxon>Hypocreales</taxon>
        <taxon>Sarocladiaceae</taxon>
        <taxon>Sarocladium</taxon>
    </lineage>
</organism>
<evidence type="ECO:0000313" key="2">
    <source>
        <dbReference type="EMBL" id="KAK0392715.1"/>
    </source>
</evidence>
<feature type="domain" description="Carboxylesterase type B" evidence="1">
    <location>
        <begin position="76"/>
        <end position="194"/>
    </location>
</feature>
<comment type="caution">
    <text evidence="2">The sequence shown here is derived from an EMBL/GenBank/DDBJ whole genome shotgun (WGS) entry which is preliminary data.</text>
</comment>
<accession>A0AA39GSE3</accession>